<proteinExistence type="predicted"/>
<dbReference type="Proteomes" id="UP000578531">
    <property type="component" value="Unassembled WGS sequence"/>
</dbReference>
<dbReference type="EMBL" id="JACCJC010000001">
    <property type="protein sequence ID" value="KAF6241794.1"/>
    <property type="molecule type" value="Genomic_DNA"/>
</dbReference>
<sequence length="60" mass="6538">MITVIPKAWKAKGNLVAGQEARFPHTNGDVPAGAHKSLRVEAAMISLYHSSADWIIVLLR</sequence>
<dbReference type="RefSeq" id="XP_037171034.1">
    <property type="nucleotide sequence ID" value="XM_037302455.1"/>
</dbReference>
<protein>
    <submittedName>
        <fullName evidence="1">Uncharacterized protein</fullName>
    </submittedName>
</protein>
<organism evidence="1 2">
    <name type="scientific">Letharia columbiana</name>
    <dbReference type="NCBI Taxonomy" id="112416"/>
    <lineage>
        <taxon>Eukaryota</taxon>
        <taxon>Fungi</taxon>
        <taxon>Dikarya</taxon>
        <taxon>Ascomycota</taxon>
        <taxon>Pezizomycotina</taxon>
        <taxon>Lecanoromycetes</taxon>
        <taxon>OSLEUM clade</taxon>
        <taxon>Lecanoromycetidae</taxon>
        <taxon>Lecanorales</taxon>
        <taxon>Lecanorineae</taxon>
        <taxon>Parmeliaceae</taxon>
        <taxon>Letharia</taxon>
    </lineage>
</organism>
<accession>A0A8H6G7M6</accession>
<comment type="caution">
    <text evidence="1">The sequence shown here is derived from an EMBL/GenBank/DDBJ whole genome shotgun (WGS) entry which is preliminary data.</text>
</comment>
<keyword evidence="2" id="KW-1185">Reference proteome</keyword>
<dbReference type="GeneID" id="59282185"/>
<gene>
    <name evidence="1" type="ORF">HO173_000506</name>
</gene>
<name>A0A8H6G7M6_9LECA</name>
<evidence type="ECO:0000313" key="2">
    <source>
        <dbReference type="Proteomes" id="UP000578531"/>
    </source>
</evidence>
<dbReference type="AlphaFoldDB" id="A0A8H6G7M6"/>
<reference evidence="1 2" key="1">
    <citation type="journal article" date="2020" name="Genomics">
        <title>Complete, high-quality genomes from long-read metagenomic sequencing of two wolf lichen thalli reveals enigmatic genome architecture.</title>
        <authorList>
            <person name="McKenzie S.K."/>
            <person name="Walston R.F."/>
            <person name="Allen J.L."/>
        </authorList>
    </citation>
    <scope>NUCLEOTIDE SEQUENCE [LARGE SCALE GENOMIC DNA]</scope>
    <source>
        <strain evidence="1">WasteWater2</strain>
    </source>
</reference>
<evidence type="ECO:0000313" key="1">
    <source>
        <dbReference type="EMBL" id="KAF6241794.1"/>
    </source>
</evidence>